<organism evidence="2 3">
    <name type="scientific">Oceanidesulfovibrio indonesiensis</name>
    <dbReference type="NCBI Taxonomy" id="54767"/>
    <lineage>
        <taxon>Bacteria</taxon>
        <taxon>Pseudomonadati</taxon>
        <taxon>Thermodesulfobacteriota</taxon>
        <taxon>Desulfovibrionia</taxon>
        <taxon>Desulfovibrionales</taxon>
        <taxon>Desulfovibrionaceae</taxon>
        <taxon>Oceanidesulfovibrio</taxon>
    </lineage>
</organism>
<feature type="region of interest" description="Disordered" evidence="1">
    <location>
        <begin position="84"/>
        <end position="111"/>
    </location>
</feature>
<dbReference type="AlphaFoldDB" id="A0A7M3MAX5"/>
<name>A0A7M3MAX5_9BACT</name>
<dbReference type="Proteomes" id="UP000448292">
    <property type="component" value="Unassembled WGS sequence"/>
</dbReference>
<accession>A0A7M3MAX5</accession>
<dbReference type="OrthoDB" id="5459993at2"/>
<evidence type="ECO:0000256" key="1">
    <source>
        <dbReference type="SAM" id="MobiDB-lite"/>
    </source>
</evidence>
<evidence type="ECO:0000313" key="3">
    <source>
        <dbReference type="Proteomes" id="UP000448292"/>
    </source>
</evidence>
<comment type="caution">
    <text evidence="2">The sequence shown here is derived from an EMBL/GenBank/DDBJ whole genome shotgun (WGS) entry which is preliminary data.</text>
</comment>
<feature type="compositionally biased region" description="Acidic residues" evidence="1">
    <location>
        <begin position="93"/>
        <end position="102"/>
    </location>
</feature>
<reference evidence="2 3" key="1">
    <citation type="submission" date="2018-06" db="EMBL/GenBank/DDBJ databases">
        <title>Complete genome of Desulfovibrio indonesiensis P37SLT.</title>
        <authorList>
            <person name="Crispim J.S."/>
            <person name="Vidigal P.M.P."/>
            <person name="Silva L.C.F."/>
            <person name="Laguardia C.N."/>
            <person name="Araujo L.C."/>
            <person name="Dias R.S."/>
            <person name="Sousa M.P."/>
            <person name="Paula S.O."/>
            <person name="Silva C."/>
        </authorList>
    </citation>
    <scope>NUCLEOTIDE SEQUENCE [LARGE SCALE GENOMIC DNA]</scope>
    <source>
        <strain evidence="2 3">P37SLT</strain>
    </source>
</reference>
<sequence>MSKDNIWFKNAAQIHRYLTCEVGDEYIYGDREVAAKESGLVFRVAQKTIYNHIDAALLKSRRGAGGFAKRTVDQYAKRELGDKVQVGTKGELPEPEESEGETELARSRRTMADAEVKEVDAQLKRIKLQEKLGEIIPLHQVERELGERQQAWKLYMTSFMRDHKSEIISAFGGDLDVAKEIIALVGGDEEKAEALSGWMFARSPVLLDLFRKRIVDGLNTFAMGEWFTDDLQEAWEKWDAARKEKEAETMALLIELVDGDSEQASAAMSRFEVSPKGDAAC</sequence>
<evidence type="ECO:0000313" key="2">
    <source>
        <dbReference type="EMBL" id="TVM15045.1"/>
    </source>
</evidence>
<proteinExistence type="predicted"/>
<gene>
    <name evidence="2" type="ORF">DPQ33_16285</name>
</gene>
<protein>
    <submittedName>
        <fullName evidence="2">Uncharacterized protein</fullName>
    </submittedName>
</protein>
<dbReference type="RefSeq" id="WP_144304286.1">
    <property type="nucleotide sequence ID" value="NZ_QMIE01000019.1"/>
</dbReference>
<dbReference type="EMBL" id="QMIE01000019">
    <property type="protein sequence ID" value="TVM15045.1"/>
    <property type="molecule type" value="Genomic_DNA"/>
</dbReference>
<keyword evidence="3" id="KW-1185">Reference proteome</keyword>